<dbReference type="PANTHER" id="PTHR47396:SF1">
    <property type="entry name" value="ATP-DEPENDENT HELICASE IRC3-RELATED"/>
    <property type="match status" value="1"/>
</dbReference>
<keyword evidence="2" id="KW-0067">ATP-binding</keyword>
<dbReference type="InterPro" id="IPR001650">
    <property type="entry name" value="Helicase_C-like"/>
</dbReference>
<dbReference type="Gene3D" id="3.40.50.300">
    <property type="entry name" value="P-loop containing nucleotide triphosphate hydrolases"/>
    <property type="match status" value="1"/>
</dbReference>
<accession>A0A2D1GQ06</accession>
<dbReference type="InterPro" id="IPR050742">
    <property type="entry name" value="Helicase_Restrict-Modif_Enz"/>
</dbReference>
<dbReference type="GO" id="GO:0004386">
    <property type="term" value="F:helicase activity"/>
    <property type="evidence" value="ECO:0007669"/>
    <property type="project" value="UniProtKB-KW"/>
</dbReference>
<keyword evidence="3" id="KW-1185">Reference proteome</keyword>
<evidence type="ECO:0000313" key="3">
    <source>
        <dbReference type="Proteomes" id="UP000228981"/>
    </source>
</evidence>
<keyword evidence="2" id="KW-0378">Hydrolase</keyword>
<organism evidence="2 3">
    <name type="scientific">Shigella phage vB_SflS-ISF001</name>
    <dbReference type="NCBI Taxonomy" id="2048005"/>
    <lineage>
        <taxon>Viruses</taxon>
        <taxon>Duplodnaviria</taxon>
        <taxon>Heunggongvirae</taxon>
        <taxon>Uroviricota</taxon>
        <taxon>Caudoviricetes</taxon>
        <taxon>Drexlerviridae</taxon>
        <taxon>Tunavirinae</taxon>
        <taxon>Tunavirus</taxon>
        <taxon>Tunavirus ISF001</taxon>
    </lineage>
</organism>
<dbReference type="Proteomes" id="UP000228981">
    <property type="component" value="Segment"/>
</dbReference>
<gene>
    <name evidence="2" type="ORF">FLXISF001_012</name>
</gene>
<keyword evidence="2" id="KW-0547">Nucleotide-binding</keyword>
<sequence length="670" mass="75636">MNIKKLIVGRGEDCIKRTQEQFTVGEVVPYPYQVVAYAEIAIRLSIYEHPFFVKASVSAVKSIIYAMVVKQCQKMGLKKLVQARQGEIVDQDSEEIDNFGVTISIYSASLGIKSCYFPIVVGSEGTVANGLDNELADFVPHVIGIDECHQEDWEDLAQAIEGKETMEQMTGEKGKIIMDGDIPLIGNDGKPLLGTKRSQYTIVIMEMMRRCKKVHGHDLRIFGMTGSEFRGVVPILVVNPKALGFWRERVTDIDTNYLIEFGSVVPTIFDSTDGVHYDLDKFKASSEDGVQDFTEKDMKAMVDEILHDKSLTQRIMQMVAKKAEERNAVLITCAGVRHCKEAAAALPPGSTYAIITGDTDTITRKKILDDVRAGKIKYTFQVMALTTGGNVPNWDYSVKLRKIGSLTLLIQLLGRGMRLLIPWQVAEGMVKQDHLVWDFAGTMDELGQLYFDPILEQAQFQKRFENGKDPKTCPKCGCVNSFYARRCVNVIDGERCDHFWTSQICEDQVDERTGKILVKGCGAENDVVARVCRCCDVSLVDPNLKLSGKAYTKNDWYEVKNFEVTLTKNQKGIIFKYTLINDDGDEFKGYEKCFPESDSKICGTLWKTKAVLLHVSDPKMRRCFIGMKNAIKILQYSHHIAHRVRVTHRRNQKKEDIISRKDFGMEDIPE</sequence>
<reference evidence="2 3" key="1">
    <citation type="submission" date="2017-10" db="EMBL/GenBank/DDBJ databases">
        <title>Comparative genomic analysis of a novel S. flexneri bacteriophage vB_SflS-ISF001.</title>
        <authorList>
            <person name="Shahin K."/>
            <person name="Bouzari M."/>
            <person name="Wang R."/>
        </authorList>
    </citation>
    <scope>NUCLEOTIDE SEQUENCE [LARGE SCALE GENOMIC DNA]</scope>
</reference>
<dbReference type="PANTHER" id="PTHR47396">
    <property type="entry name" value="TYPE I RESTRICTION ENZYME ECOKI R PROTEIN"/>
    <property type="match status" value="1"/>
</dbReference>
<dbReference type="Pfam" id="PF00271">
    <property type="entry name" value="Helicase_C"/>
    <property type="match status" value="1"/>
</dbReference>
<dbReference type="SUPFAM" id="SSF52540">
    <property type="entry name" value="P-loop containing nucleoside triphosphate hydrolases"/>
    <property type="match status" value="1"/>
</dbReference>
<dbReference type="EMBL" id="MG049919">
    <property type="protein sequence ID" value="ATN94090.1"/>
    <property type="molecule type" value="Genomic_DNA"/>
</dbReference>
<evidence type="ECO:0000313" key="2">
    <source>
        <dbReference type="EMBL" id="ATN94090.1"/>
    </source>
</evidence>
<protein>
    <submittedName>
        <fullName evidence="2">ATP-dependent helicase</fullName>
    </submittedName>
</protein>
<evidence type="ECO:0000259" key="1">
    <source>
        <dbReference type="Pfam" id="PF00271"/>
    </source>
</evidence>
<keyword evidence="2" id="KW-0347">Helicase</keyword>
<name>A0A2D1GQ06_9CAUD</name>
<feature type="domain" description="Helicase C-terminal" evidence="1">
    <location>
        <begin position="314"/>
        <end position="418"/>
    </location>
</feature>
<dbReference type="InterPro" id="IPR027417">
    <property type="entry name" value="P-loop_NTPase"/>
</dbReference>
<proteinExistence type="predicted"/>